<dbReference type="InterPro" id="IPR000719">
    <property type="entry name" value="Prot_kinase_dom"/>
</dbReference>
<dbReference type="EMBL" id="CAXHTB010000007">
    <property type="protein sequence ID" value="CAL0309812.1"/>
    <property type="molecule type" value="Genomic_DNA"/>
</dbReference>
<dbReference type="GO" id="GO:0005524">
    <property type="term" value="F:ATP binding"/>
    <property type="evidence" value="ECO:0007669"/>
    <property type="project" value="UniProtKB-KW"/>
</dbReference>
<dbReference type="InterPro" id="IPR001245">
    <property type="entry name" value="Ser-Thr/Tyr_kinase_cat_dom"/>
</dbReference>
<comment type="caution">
    <text evidence="5">The sequence shown here is derived from an EMBL/GenBank/DDBJ whole genome shotgun (WGS) entry which is preliminary data.</text>
</comment>
<keyword evidence="3" id="KW-0067">ATP-binding</keyword>
<dbReference type="Pfam" id="PF07714">
    <property type="entry name" value="PK_Tyr_Ser-Thr"/>
    <property type="match status" value="1"/>
</dbReference>
<evidence type="ECO:0000256" key="3">
    <source>
        <dbReference type="ARBA" id="ARBA00022840"/>
    </source>
</evidence>
<dbReference type="InterPro" id="IPR011009">
    <property type="entry name" value="Kinase-like_dom_sf"/>
</dbReference>
<keyword evidence="1" id="KW-0808">Transferase</keyword>
<evidence type="ECO:0000313" key="5">
    <source>
        <dbReference type="EMBL" id="CAL0309812.1"/>
    </source>
</evidence>
<dbReference type="SUPFAM" id="SSF56112">
    <property type="entry name" value="Protein kinase-like (PK-like)"/>
    <property type="match status" value="1"/>
</dbReference>
<keyword evidence="2" id="KW-0547">Nucleotide-binding</keyword>
<dbReference type="PANTHER" id="PTHR47989:SF40">
    <property type="entry name" value="RECEPTOR-LIKE SERINE_THREONINE-PROTEIN KINASE ALE2"/>
    <property type="match status" value="1"/>
</dbReference>
<evidence type="ECO:0000256" key="1">
    <source>
        <dbReference type="ARBA" id="ARBA00022527"/>
    </source>
</evidence>
<dbReference type="GO" id="GO:0004674">
    <property type="term" value="F:protein serine/threonine kinase activity"/>
    <property type="evidence" value="ECO:0007669"/>
    <property type="project" value="UniProtKB-KW"/>
</dbReference>
<proteinExistence type="predicted"/>
<name>A0AAV1WKN0_LUPLU</name>
<evidence type="ECO:0000256" key="2">
    <source>
        <dbReference type="ARBA" id="ARBA00022741"/>
    </source>
</evidence>
<protein>
    <recommendedName>
        <fullName evidence="4">Protein kinase domain-containing protein</fullName>
    </recommendedName>
</protein>
<accession>A0AAV1WKN0</accession>
<dbReference type="PANTHER" id="PTHR47989">
    <property type="entry name" value="OS01G0750732 PROTEIN"/>
    <property type="match status" value="1"/>
</dbReference>
<feature type="domain" description="Protein kinase" evidence="4">
    <location>
        <begin position="1"/>
        <end position="117"/>
    </location>
</feature>
<keyword evidence="6" id="KW-1185">Reference proteome</keyword>
<reference evidence="5 6" key="1">
    <citation type="submission" date="2024-03" db="EMBL/GenBank/DDBJ databases">
        <authorList>
            <person name="Martinez-Hernandez J."/>
        </authorList>
    </citation>
    <scope>NUCLEOTIDE SEQUENCE [LARGE SCALE GENOMIC DNA]</scope>
</reference>
<dbReference type="PROSITE" id="PS50011">
    <property type="entry name" value="PROTEIN_KINASE_DOM"/>
    <property type="match status" value="1"/>
</dbReference>
<dbReference type="Proteomes" id="UP001497480">
    <property type="component" value="Unassembled WGS sequence"/>
</dbReference>
<keyword evidence="1" id="KW-0418">Kinase</keyword>
<organism evidence="5 6">
    <name type="scientific">Lupinus luteus</name>
    <name type="common">European yellow lupine</name>
    <dbReference type="NCBI Taxonomy" id="3873"/>
    <lineage>
        <taxon>Eukaryota</taxon>
        <taxon>Viridiplantae</taxon>
        <taxon>Streptophyta</taxon>
        <taxon>Embryophyta</taxon>
        <taxon>Tracheophyta</taxon>
        <taxon>Spermatophyta</taxon>
        <taxon>Magnoliopsida</taxon>
        <taxon>eudicotyledons</taxon>
        <taxon>Gunneridae</taxon>
        <taxon>Pentapetalae</taxon>
        <taxon>rosids</taxon>
        <taxon>fabids</taxon>
        <taxon>Fabales</taxon>
        <taxon>Fabaceae</taxon>
        <taxon>Papilionoideae</taxon>
        <taxon>50 kb inversion clade</taxon>
        <taxon>genistoids sensu lato</taxon>
        <taxon>core genistoids</taxon>
        <taxon>Genisteae</taxon>
        <taxon>Lupinus</taxon>
    </lineage>
</organism>
<keyword evidence="1" id="KW-0723">Serine/threonine-protein kinase</keyword>
<gene>
    <name evidence="5" type="ORF">LLUT_LOCUS10872</name>
</gene>
<dbReference type="Gene3D" id="1.10.510.10">
    <property type="entry name" value="Transferase(Phosphotransferase) domain 1"/>
    <property type="match status" value="1"/>
</dbReference>
<sequence length="239" mass="27018">MSFISVQLYTYVAPEYVMTSHLLVKSDVYSFGIVLLELLTGIKPVDMSQPEGQENLVTWARPLLTSREGLKQLVDPSLSGTYNFDDMAKFSSIASMCVHPEVTHRPFMGEVVQAIRLIYNDTDHDTCGDCFNLKDSSAHESDYRCDNLAPSDSSWWNDGGLTPRLTYSETSFITIEYSSRPLEMENIQFSTSSLVEDISLPIRHVNMSGPLRTNRSKLSTYRFTGSRSEHGGFSARREW</sequence>
<evidence type="ECO:0000313" key="6">
    <source>
        <dbReference type="Proteomes" id="UP001497480"/>
    </source>
</evidence>
<evidence type="ECO:0000259" key="4">
    <source>
        <dbReference type="PROSITE" id="PS50011"/>
    </source>
</evidence>
<dbReference type="AlphaFoldDB" id="A0AAV1WKN0"/>